<dbReference type="PROSITE" id="PS50887">
    <property type="entry name" value="GGDEF"/>
    <property type="match status" value="1"/>
</dbReference>
<dbReference type="NCBIfam" id="TIGR00229">
    <property type="entry name" value="sensory_box"/>
    <property type="match status" value="1"/>
</dbReference>
<dbReference type="InterPro" id="IPR013655">
    <property type="entry name" value="PAS_fold_3"/>
</dbReference>
<keyword evidence="1" id="KW-0472">Membrane</keyword>
<dbReference type="Gene3D" id="3.40.190.10">
    <property type="entry name" value="Periplasmic binding protein-like II"/>
    <property type="match status" value="2"/>
</dbReference>
<proteinExistence type="predicted"/>
<evidence type="ECO:0000313" key="7">
    <source>
        <dbReference type="Proteomes" id="UP000190064"/>
    </source>
</evidence>
<evidence type="ECO:0000259" key="3">
    <source>
        <dbReference type="PROSITE" id="PS50113"/>
    </source>
</evidence>
<comment type="caution">
    <text evidence="6">The sequence shown here is derived from an EMBL/GenBank/DDBJ whole genome shotgun (WGS) entry which is preliminary data.</text>
</comment>
<keyword evidence="1" id="KW-0812">Transmembrane</keyword>
<dbReference type="InterPro" id="IPR043128">
    <property type="entry name" value="Rev_trsase/Diguanyl_cyclase"/>
</dbReference>
<dbReference type="InterPro" id="IPR000160">
    <property type="entry name" value="GGDEF_dom"/>
</dbReference>
<dbReference type="InterPro" id="IPR001638">
    <property type="entry name" value="Solute-binding_3/MltF_N"/>
</dbReference>
<dbReference type="CDD" id="cd01007">
    <property type="entry name" value="PBP2_BvgS_HisK_like"/>
    <property type="match status" value="1"/>
</dbReference>
<dbReference type="InterPro" id="IPR001633">
    <property type="entry name" value="EAL_dom"/>
</dbReference>
<name>A0A1T1HFG6_OCELI</name>
<dbReference type="Proteomes" id="UP000190064">
    <property type="component" value="Unassembled WGS sequence"/>
</dbReference>
<evidence type="ECO:0000259" key="4">
    <source>
        <dbReference type="PROSITE" id="PS50883"/>
    </source>
</evidence>
<dbReference type="InterPro" id="IPR029787">
    <property type="entry name" value="Nucleotide_cyclase"/>
</dbReference>
<dbReference type="SMART" id="SM00091">
    <property type="entry name" value="PAS"/>
    <property type="match status" value="1"/>
</dbReference>
<dbReference type="CDD" id="cd01949">
    <property type="entry name" value="GGDEF"/>
    <property type="match status" value="1"/>
</dbReference>
<evidence type="ECO:0000259" key="2">
    <source>
        <dbReference type="PROSITE" id="PS50112"/>
    </source>
</evidence>
<dbReference type="SUPFAM" id="SSF55073">
    <property type="entry name" value="Nucleotide cyclase"/>
    <property type="match status" value="1"/>
</dbReference>
<dbReference type="Pfam" id="PF08447">
    <property type="entry name" value="PAS_3"/>
    <property type="match status" value="1"/>
</dbReference>
<dbReference type="InterPro" id="IPR035919">
    <property type="entry name" value="EAL_sf"/>
</dbReference>
<sequence length="855" mass="96497">MITVGIAFVPPHTLTQDGNGDYHGVAMDFLSLLEDRLPLEFKTQFYPSYGALLKGAEAGEVDMVFAASSTPERQKYLLFTSPYTFLSNKIFVRKTSQSYKTLDDLSGKLVAVIQGTAVAEHLRLFKPDIKTLELKNSRDLMLALSSGNVDAAISVVASAWWHIKREGISNLDVSGDTDFSYAVRFGVNDALPLLVDVLEKGLYSISSNEKDDIHRRWLHPERSGVINKDLVYRYGSIIFAVLIVALLLFGFFSIRRLRREVAQRQEVEAALRISEERFELAIRGTNDGIWDWNTETDALYLAPRFLEILGYRAPDDGLEWRGTETWLERIHPKDQQKVRSAVREHIKNHELLDIRYRVRGQHENWLWIRMRGQAQWNSAGRAIRICGSIMDITESKRSEDEVRRLAYFDQLTGVANREQFKLILQRAVHKLNTQGGPFAVMLVDLDHFKQVNDSLGHRIGDMLLCRVAELIKAALPSSSHLGRLDGDEFAVLLDTPVDDVEVIDRVEHLLKALSQPMALDGHDLRLSASIGISYWTEGAATIEQAMEYADIALSEVKRKQRGSYRFHENRMSQRIYENTLLAKDLEKAPHNDELFLVFQPQVALQRQTVIGCEALLRWRHPDRGVISPAVFIPLAEERGLIHQVGRWVLYESCRQARSWLDQGISFGGVGVNISSLQLLAQGFFEQVKDALELHQLPGSLLELEITETVLVQDIHQAELVMNQLRALGIRFSIDDFGTGYSSLLYLQRLPIGRLKLAQEFVRDTLLSSGSQGQNEAVVAAALQLGKNLNIPVIAEGIETFAQFDWLREKGCDEGQGYLFAKPMMASDFGTFVHDVESYGILPQPAESASTEVKAH</sequence>
<dbReference type="Gene3D" id="3.30.70.270">
    <property type="match status" value="1"/>
</dbReference>
<dbReference type="Gene3D" id="3.30.450.20">
    <property type="entry name" value="PAS domain"/>
    <property type="match status" value="1"/>
</dbReference>
<dbReference type="STRING" id="966.BTA35_0203755"/>
<evidence type="ECO:0000256" key="1">
    <source>
        <dbReference type="SAM" id="Phobius"/>
    </source>
</evidence>
<keyword evidence="7" id="KW-1185">Reference proteome</keyword>
<dbReference type="InterPro" id="IPR000014">
    <property type="entry name" value="PAS"/>
</dbReference>
<dbReference type="SMART" id="SM00267">
    <property type="entry name" value="GGDEF"/>
    <property type="match status" value="1"/>
</dbReference>
<dbReference type="Pfam" id="PF00563">
    <property type="entry name" value="EAL"/>
    <property type="match status" value="1"/>
</dbReference>
<dbReference type="NCBIfam" id="TIGR00254">
    <property type="entry name" value="GGDEF"/>
    <property type="match status" value="1"/>
</dbReference>
<dbReference type="PROSITE" id="PS50883">
    <property type="entry name" value="EAL"/>
    <property type="match status" value="1"/>
</dbReference>
<feature type="domain" description="GGDEF" evidence="5">
    <location>
        <begin position="436"/>
        <end position="569"/>
    </location>
</feature>
<evidence type="ECO:0008006" key="8">
    <source>
        <dbReference type="Google" id="ProtNLM"/>
    </source>
</evidence>
<feature type="domain" description="PAS" evidence="2">
    <location>
        <begin position="274"/>
        <end position="349"/>
    </location>
</feature>
<dbReference type="InterPro" id="IPR000700">
    <property type="entry name" value="PAS-assoc_C"/>
</dbReference>
<dbReference type="Pfam" id="PF00497">
    <property type="entry name" value="SBP_bac_3"/>
    <property type="match status" value="1"/>
</dbReference>
<reference evidence="6" key="1">
    <citation type="submission" date="2017-02" db="EMBL/GenBank/DDBJ databases">
        <title>Draft Genome Sequence of the Salt Water Bacterium Oceanospirillum linum ATCC 11336.</title>
        <authorList>
            <person name="Trachtenberg A.M."/>
            <person name="Carney J.G."/>
            <person name="Linnane J.D."/>
            <person name="Rheaume B.A."/>
            <person name="Pitts N.L."/>
            <person name="Mykles D.L."/>
            <person name="Maclea K.S."/>
        </authorList>
    </citation>
    <scope>NUCLEOTIDE SEQUENCE [LARGE SCALE GENOMIC DNA]</scope>
    <source>
        <strain evidence="6">ATCC 11336</strain>
    </source>
</reference>
<dbReference type="CDD" id="cd01948">
    <property type="entry name" value="EAL"/>
    <property type="match status" value="1"/>
</dbReference>
<dbReference type="PANTHER" id="PTHR44757">
    <property type="entry name" value="DIGUANYLATE CYCLASE DGCP"/>
    <property type="match status" value="1"/>
</dbReference>
<feature type="domain" description="PAC" evidence="3">
    <location>
        <begin position="352"/>
        <end position="404"/>
    </location>
</feature>
<dbReference type="InterPro" id="IPR052155">
    <property type="entry name" value="Biofilm_reg_signaling"/>
</dbReference>
<dbReference type="SUPFAM" id="SSF55785">
    <property type="entry name" value="PYP-like sensor domain (PAS domain)"/>
    <property type="match status" value="1"/>
</dbReference>
<dbReference type="PROSITE" id="PS50112">
    <property type="entry name" value="PAS"/>
    <property type="match status" value="1"/>
</dbReference>
<evidence type="ECO:0000259" key="5">
    <source>
        <dbReference type="PROSITE" id="PS50887"/>
    </source>
</evidence>
<feature type="transmembrane region" description="Helical" evidence="1">
    <location>
        <begin position="231"/>
        <end position="254"/>
    </location>
</feature>
<dbReference type="SUPFAM" id="SSF141868">
    <property type="entry name" value="EAL domain-like"/>
    <property type="match status" value="1"/>
</dbReference>
<protein>
    <recommendedName>
        <fullName evidence="8">Diguanylate cyclase</fullName>
    </recommendedName>
</protein>
<dbReference type="SUPFAM" id="SSF53850">
    <property type="entry name" value="Periplasmic binding protein-like II"/>
    <property type="match status" value="1"/>
</dbReference>
<dbReference type="CDD" id="cd00130">
    <property type="entry name" value="PAS"/>
    <property type="match status" value="1"/>
</dbReference>
<dbReference type="InterPro" id="IPR035965">
    <property type="entry name" value="PAS-like_dom_sf"/>
</dbReference>
<accession>A0A1T1HFG6</accession>
<evidence type="ECO:0000313" key="6">
    <source>
        <dbReference type="EMBL" id="OOV88618.1"/>
    </source>
</evidence>
<dbReference type="SMART" id="SM00052">
    <property type="entry name" value="EAL"/>
    <property type="match status" value="1"/>
</dbReference>
<dbReference type="PANTHER" id="PTHR44757:SF2">
    <property type="entry name" value="BIOFILM ARCHITECTURE MAINTENANCE PROTEIN MBAA"/>
    <property type="match status" value="1"/>
</dbReference>
<dbReference type="EMBL" id="MTSD02000001">
    <property type="protein sequence ID" value="OOV88618.1"/>
    <property type="molecule type" value="Genomic_DNA"/>
</dbReference>
<dbReference type="SMART" id="SM00062">
    <property type="entry name" value="PBPb"/>
    <property type="match status" value="1"/>
</dbReference>
<keyword evidence="1" id="KW-1133">Transmembrane helix</keyword>
<dbReference type="Pfam" id="PF00990">
    <property type="entry name" value="GGDEF"/>
    <property type="match status" value="1"/>
</dbReference>
<gene>
    <name evidence="6" type="ORF">BTA35_0203755</name>
</gene>
<dbReference type="PROSITE" id="PS50113">
    <property type="entry name" value="PAC"/>
    <property type="match status" value="1"/>
</dbReference>
<feature type="domain" description="EAL" evidence="4">
    <location>
        <begin position="578"/>
        <end position="836"/>
    </location>
</feature>
<dbReference type="AlphaFoldDB" id="A0A1T1HFG6"/>
<organism evidence="6 7">
    <name type="scientific">Oceanospirillum linum</name>
    <dbReference type="NCBI Taxonomy" id="966"/>
    <lineage>
        <taxon>Bacteria</taxon>
        <taxon>Pseudomonadati</taxon>
        <taxon>Pseudomonadota</taxon>
        <taxon>Gammaproteobacteria</taxon>
        <taxon>Oceanospirillales</taxon>
        <taxon>Oceanospirillaceae</taxon>
        <taxon>Oceanospirillum</taxon>
    </lineage>
</organism>
<dbReference type="Gene3D" id="3.20.20.450">
    <property type="entry name" value="EAL domain"/>
    <property type="match status" value="1"/>
</dbReference>